<proteinExistence type="predicted"/>
<feature type="active site" description="O-(5'-phospho-DNA)-serine intermediate" evidence="4 5">
    <location>
        <position position="11"/>
    </location>
</feature>
<reference evidence="7" key="2">
    <citation type="journal article" date="2021" name="PeerJ">
        <title>Extensive microbial diversity within the chicken gut microbiome revealed by metagenomics and culture.</title>
        <authorList>
            <person name="Gilroy R."/>
            <person name="Ravi A."/>
            <person name="Getino M."/>
            <person name="Pursley I."/>
            <person name="Horton D.L."/>
            <person name="Alikhan N.F."/>
            <person name="Baker D."/>
            <person name="Gharbi K."/>
            <person name="Hall N."/>
            <person name="Watson M."/>
            <person name="Adriaenssens E.M."/>
            <person name="Foster-Nyarko E."/>
            <person name="Jarju S."/>
            <person name="Secka A."/>
            <person name="Antonio M."/>
            <person name="Oren A."/>
            <person name="Chaudhuri R.R."/>
            <person name="La Ragione R."/>
            <person name="Hildebrand F."/>
            <person name="Pallen M.J."/>
        </authorList>
    </citation>
    <scope>NUCLEOTIDE SEQUENCE</scope>
    <source>
        <strain evidence="7">ChiHcec3-6078</strain>
    </source>
</reference>
<dbReference type="Pfam" id="PF00239">
    <property type="entry name" value="Resolvase"/>
    <property type="match status" value="1"/>
</dbReference>
<dbReference type="InterPro" id="IPR006118">
    <property type="entry name" value="Recombinase_CS"/>
</dbReference>
<evidence type="ECO:0000256" key="1">
    <source>
        <dbReference type="ARBA" id="ARBA00022908"/>
    </source>
</evidence>
<comment type="caution">
    <text evidence="7">The sequence shown here is derived from an EMBL/GenBank/DDBJ whole genome shotgun (WGS) entry which is preliminary data.</text>
</comment>
<gene>
    <name evidence="7" type="ORF">IAC50_07315</name>
</gene>
<dbReference type="GO" id="GO:0015074">
    <property type="term" value="P:DNA integration"/>
    <property type="evidence" value="ECO:0007669"/>
    <property type="project" value="UniProtKB-KW"/>
</dbReference>
<dbReference type="PANTHER" id="PTHR30461">
    <property type="entry name" value="DNA-INVERTASE FROM LAMBDOID PROPHAGE"/>
    <property type="match status" value="1"/>
</dbReference>
<evidence type="ECO:0000313" key="8">
    <source>
        <dbReference type="Proteomes" id="UP000824090"/>
    </source>
</evidence>
<sequence length="213" mass="24832">MSEKYGYARVSTKEQHEDRQMAALSDFGVGEKNIYLDKLSGKDFERPQYKRLVKRLKKEDILVVKSIDRLGRNYEEIINQWQFITKEKGVYIVVLDMPLLNTWEGNKDLTATFIADLVLQILSYVAETERENIRKRQAEGIVAARKRGVKFGRPPRKRPDNLEEFVESWKRGDMSSREAARRLDLAQTTFLRWAKEGGDSDSRKDSLKICAKR</sequence>
<dbReference type="InterPro" id="IPR036162">
    <property type="entry name" value="Resolvase-like_N_sf"/>
</dbReference>
<keyword evidence="3" id="KW-0233">DNA recombination</keyword>
<reference evidence="7" key="1">
    <citation type="submission" date="2020-10" db="EMBL/GenBank/DDBJ databases">
        <authorList>
            <person name="Gilroy R."/>
        </authorList>
    </citation>
    <scope>NUCLEOTIDE SEQUENCE</scope>
    <source>
        <strain evidence="7">ChiHcec3-6078</strain>
    </source>
</reference>
<evidence type="ECO:0000256" key="5">
    <source>
        <dbReference type="PROSITE-ProRule" id="PRU10137"/>
    </source>
</evidence>
<evidence type="ECO:0000259" key="6">
    <source>
        <dbReference type="PROSITE" id="PS51736"/>
    </source>
</evidence>
<dbReference type="InterPro" id="IPR006119">
    <property type="entry name" value="Resolv_N"/>
</dbReference>
<feature type="domain" description="Resolvase/invertase-type recombinase catalytic" evidence="6">
    <location>
        <begin position="3"/>
        <end position="148"/>
    </location>
</feature>
<dbReference type="PROSITE" id="PS51736">
    <property type="entry name" value="RECOMBINASES_3"/>
    <property type="match status" value="1"/>
</dbReference>
<evidence type="ECO:0000256" key="2">
    <source>
        <dbReference type="ARBA" id="ARBA00023125"/>
    </source>
</evidence>
<dbReference type="CDD" id="cd03768">
    <property type="entry name" value="SR_ResInv"/>
    <property type="match status" value="1"/>
</dbReference>
<evidence type="ECO:0000256" key="3">
    <source>
        <dbReference type="ARBA" id="ARBA00023172"/>
    </source>
</evidence>
<dbReference type="Proteomes" id="UP000824090">
    <property type="component" value="Unassembled WGS sequence"/>
</dbReference>
<keyword evidence="1" id="KW-0229">DNA integration</keyword>
<dbReference type="EMBL" id="DVMP01000136">
    <property type="protein sequence ID" value="HIU26282.1"/>
    <property type="molecule type" value="Genomic_DNA"/>
</dbReference>
<dbReference type="AlphaFoldDB" id="A0A9D1I1M0"/>
<dbReference type="SMART" id="SM00857">
    <property type="entry name" value="Resolvase"/>
    <property type="match status" value="1"/>
</dbReference>
<accession>A0A9D1I1M0</accession>
<keyword evidence="2" id="KW-0238">DNA-binding</keyword>
<evidence type="ECO:0000313" key="7">
    <source>
        <dbReference type="EMBL" id="HIU26282.1"/>
    </source>
</evidence>
<evidence type="ECO:0000256" key="4">
    <source>
        <dbReference type="PIRSR" id="PIRSR606118-50"/>
    </source>
</evidence>
<dbReference type="GO" id="GO:0003677">
    <property type="term" value="F:DNA binding"/>
    <property type="evidence" value="ECO:0007669"/>
    <property type="project" value="UniProtKB-KW"/>
</dbReference>
<dbReference type="Gene3D" id="3.40.50.1390">
    <property type="entry name" value="Resolvase, N-terminal catalytic domain"/>
    <property type="match status" value="1"/>
</dbReference>
<organism evidence="7 8">
    <name type="scientific">Candidatus Allocopromorpha excrementigallinarum</name>
    <dbReference type="NCBI Taxonomy" id="2840742"/>
    <lineage>
        <taxon>Bacteria</taxon>
        <taxon>Bacillati</taxon>
        <taxon>Bacillota</taxon>
        <taxon>Clostridia</taxon>
        <taxon>Eubacteriales</taxon>
        <taxon>Eubacteriaceae</taxon>
        <taxon>Eubacteriaceae incertae sedis</taxon>
        <taxon>Candidatus Allocopromorpha</taxon>
    </lineage>
</organism>
<dbReference type="GO" id="GO:0000150">
    <property type="term" value="F:DNA strand exchange activity"/>
    <property type="evidence" value="ECO:0007669"/>
    <property type="project" value="InterPro"/>
</dbReference>
<name>A0A9D1I1M0_9FIRM</name>
<dbReference type="PROSITE" id="PS00397">
    <property type="entry name" value="RECOMBINASES_1"/>
    <property type="match status" value="1"/>
</dbReference>
<dbReference type="SUPFAM" id="SSF53041">
    <property type="entry name" value="Resolvase-like"/>
    <property type="match status" value="1"/>
</dbReference>
<dbReference type="PANTHER" id="PTHR30461:SF2">
    <property type="entry name" value="SERINE RECOMBINASE PINE-RELATED"/>
    <property type="match status" value="1"/>
</dbReference>
<protein>
    <submittedName>
        <fullName evidence="7">Recombinase family protein</fullName>
    </submittedName>
</protein>
<dbReference type="InterPro" id="IPR050639">
    <property type="entry name" value="SSR_resolvase"/>
</dbReference>